<accession>A0A1V6RWP3</accession>
<comment type="caution">
    <text evidence="2">The sequence shown here is derived from an EMBL/GenBank/DDBJ whole genome shotgun (WGS) entry which is preliminary data.</text>
</comment>
<dbReference type="EMBL" id="MDYP01000019">
    <property type="protein sequence ID" value="OQE06192.1"/>
    <property type="molecule type" value="Genomic_DNA"/>
</dbReference>
<proteinExistence type="predicted"/>
<reference evidence="3" key="1">
    <citation type="journal article" date="2017" name="Nat. Microbiol.">
        <title>Global analysis of biosynthetic gene clusters reveals vast potential of secondary metabolite production in Penicillium species.</title>
        <authorList>
            <person name="Nielsen J.C."/>
            <person name="Grijseels S."/>
            <person name="Prigent S."/>
            <person name="Ji B."/>
            <person name="Dainat J."/>
            <person name="Nielsen K.F."/>
            <person name="Frisvad J.C."/>
            <person name="Workman M."/>
            <person name="Nielsen J."/>
        </authorList>
    </citation>
    <scope>NUCLEOTIDE SEQUENCE [LARGE SCALE GENOMIC DNA]</scope>
    <source>
        <strain evidence="3">IBT 29486</strain>
    </source>
</reference>
<organism evidence="2 3">
    <name type="scientific">Penicillium vulpinum</name>
    <dbReference type="NCBI Taxonomy" id="29845"/>
    <lineage>
        <taxon>Eukaryota</taxon>
        <taxon>Fungi</taxon>
        <taxon>Dikarya</taxon>
        <taxon>Ascomycota</taxon>
        <taxon>Pezizomycotina</taxon>
        <taxon>Eurotiomycetes</taxon>
        <taxon>Eurotiomycetidae</taxon>
        <taxon>Eurotiales</taxon>
        <taxon>Aspergillaceae</taxon>
        <taxon>Penicillium</taxon>
    </lineage>
</organism>
<feature type="region of interest" description="Disordered" evidence="1">
    <location>
        <begin position="100"/>
        <end position="204"/>
    </location>
</feature>
<feature type="compositionally biased region" description="Pro residues" evidence="1">
    <location>
        <begin position="1"/>
        <end position="12"/>
    </location>
</feature>
<dbReference type="OrthoDB" id="4370028at2759"/>
<feature type="compositionally biased region" description="Basic and acidic residues" evidence="1">
    <location>
        <begin position="14"/>
        <end position="23"/>
    </location>
</feature>
<dbReference type="AlphaFoldDB" id="A0A1V6RWP3"/>
<dbReference type="STRING" id="29845.A0A1V6RWP3"/>
<evidence type="ECO:0000256" key="1">
    <source>
        <dbReference type="SAM" id="MobiDB-lite"/>
    </source>
</evidence>
<feature type="compositionally biased region" description="Polar residues" evidence="1">
    <location>
        <begin position="190"/>
        <end position="201"/>
    </location>
</feature>
<feature type="compositionally biased region" description="Gly residues" evidence="1">
    <location>
        <begin position="146"/>
        <end position="163"/>
    </location>
</feature>
<protein>
    <submittedName>
        <fullName evidence="2">Uncharacterized protein</fullName>
    </submittedName>
</protein>
<feature type="compositionally biased region" description="Basic residues" evidence="1">
    <location>
        <begin position="28"/>
        <end position="42"/>
    </location>
</feature>
<sequence>MNEQGRPPPPPGRDGNRDGKRDGGNTAPRRRKEAWRMKRRQNAAHAAAEHDARLAELMARAIQQQVDQERIQPSPARDERIAVLTYHAVRAQLNQEFNARGDSARGRRARNWRLGRGDIRGRNGRSDRSDRSGLGGLGGRSHRGSRGGGADATQGGGRGGRGGRGSHDGREPSSGHGAAHSGAGAGDASQQNLPTQQQVHGPSQVYGPQYWTRLHTIQADMAGQNNFLLLLYPLLLTPNALPAILTPGPRGRSWSMAIPPFPYSHHALINLDTGIILTVTCIGANFPTGGAGSAP</sequence>
<feature type="compositionally biased region" description="Low complexity" evidence="1">
    <location>
        <begin position="174"/>
        <end position="189"/>
    </location>
</feature>
<gene>
    <name evidence="2" type="ORF">PENVUL_c019G07788</name>
</gene>
<feature type="compositionally biased region" description="Basic and acidic residues" evidence="1">
    <location>
        <begin position="115"/>
        <end position="131"/>
    </location>
</feature>
<feature type="region of interest" description="Disordered" evidence="1">
    <location>
        <begin position="1"/>
        <end position="50"/>
    </location>
</feature>
<name>A0A1V6RWP3_9EURO</name>
<keyword evidence="3" id="KW-1185">Reference proteome</keyword>
<dbReference type="Proteomes" id="UP000191518">
    <property type="component" value="Unassembled WGS sequence"/>
</dbReference>
<evidence type="ECO:0000313" key="3">
    <source>
        <dbReference type="Proteomes" id="UP000191518"/>
    </source>
</evidence>
<evidence type="ECO:0000313" key="2">
    <source>
        <dbReference type="EMBL" id="OQE06192.1"/>
    </source>
</evidence>